<dbReference type="AlphaFoldDB" id="A0A0F9UF49"/>
<evidence type="ECO:0000256" key="1">
    <source>
        <dbReference type="SAM" id="MobiDB-lite"/>
    </source>
</evidence>
<organism evidence="2">
    <name type="scientific">marine sediment metagenome</name>
    <dbReference type="NCBI Taxonomy" id="412755"/>
    <lineage>
        <taxon>unclassified sequences</taxon>
        <taxon>metagenomes</taxon>
        <taxon>ecological metagenomes</taxon>
    </lineage>
</organism>
<reference evidence="2" key="1">
    <citation type="journal article" date="2015" name="Nature">
        <title>Complex archaea that bridge the gap between prokaryotes and eukaryotes.</title>
        <authorList>
            <person name="Spang A."/>
            <person name="Saw J.H."/>
            <person name="Jorgensen S.L."/>
            <person name="Zaremba-Niedzwiedzka K."/>
            <person name="Martijn J."/>
            <person name="Lind A.E."/>
            <person name="van Eijk R."/>
            <person name="Schleper C."/>
            <person name="Guy L."/>
            <person name="Ettema T.J."/>
        </authorList>
    </citation>
    <scope>NUCLEOTIDE SEQUENCE</scope>
</reference>
<name>A0A0F9UF49_9ZZZZ</name>
<proteinExistence type="predicted"/>
<dbReference type="EMBL" id="LAZR01000153">
    <property type="protein sequence ID" value="KKN86002.1"/>
    <property type="molecule type" value="Genomic_DNA"/>
</dbReference>
<comment type="caution">
    <text evidence="2">The sequence shown here is derived from an EMBL/GenBank/DDBJ whole genome shotgun (WGS) entry which is preliminary data.</text>
</comment>
<feature type="region of interest" description="Disordered" evidence="1">
    <location>
        <begin position="61"/>
        <end position="85"/>
    </location>
</feature>
<sequence length="100" mass="11253">MRAKTAKLIAACGKALPGETEESLLRQWRRASTRERGQLRARWTHQVKTFAARSRKMKADRAEAKAQGKVHVPGFGAVAPPPGSTVEQFEKQVKNMRRKK</sequence>
<evidence type="ECO:0000313" key="2">
    <source>
        <dbReference type="EMBL" id="KKN86002.1"/>
    </source>
</evidence>
<gene>
    <name evidence="2" type="ORF">LCGC14_0274140</name>
</gene>
<accession>A0A0F9UF49</accession>
<protein>
    <submittedName>
        <fullName evidence="2">Uncharacterized protein</fullName>
    </submittedName>
</protein>